<protein>
    <submittedName>
        <fullName evidence="2">Peptidase metallopeptidase domain-containing protein</fullName>
    </submittedName>
</protein>
<organism evidence="1 2">
    <name type="scientific">Panagrolaimus sp. PS1159</name>
    <dbReference type="NCBI Taxonomy" id="55785"/>
    <lineage>
        <taxon>Eukaryota</taxon>
        <taxon>Metazoa</taxon>
        <taxon>Ecdysozoa</taxon>
        <taxon>Nematoda</taxon>
        <taxon>Chromadorea</taxon>
        <taxon>Rhabditida</taxon>
        <taxon>Tylenchina</taxon>
        <taxon>Panagrolaimomorpha</taxon>
        <taxon>Panagrolaimoidea</taxon>
        <taxon>Panagrolaimidae</taxon>
        <taxon>Panagrolaimus</taxon>
    </lineage>
</organism>
<name>A0AC35FKX0_9BILA</name>
<evidence type="ECO:0000313" key="1">
    <source>
        <dbReference type="Proteomes" id="UP000887580"/>
    </source>
</evidence>
<dbReference type="WBParaSite" id="PS1159_v2.g17900.t1">
    <property type="protein sequence ID" value="PS1159_v2.g17900.t1"/>
    <property type="gene ID" value="PS1159_v2.g17900"/>
</dbReference>
<sequence>MKLFISFAFFAAIFINCAYSKAVSPPSIIKPSTDLDAEKFLEKFGFLPKTNASIASAKSATMAFSQDPTFINAIKKFQNESGLKVTGKFDEATKEEMAKPRCGVLKVEAKPGIAASAQGRWNKNKLTYNFYRVTNDEDQNRVRESVRKAFGAWSAVVPLDFVETNDKNADIKIGWEIRDHGDGYGFDGSGGILAHAFYPTNGRLHFDDDDFWSVNDPAKFKRGYMDVYVVAVHEIGHAIGIDHINDQKSIMRPALGPNIDRNGNYKFDELSSKDIAAAQSIYGRRNGGVITMKFYDSEFHKDELSKWIGNSKACSNYLTQFHNDRLSSIDTGGACVYLYQNQNCQGERIKLVPDGNCGGDKRCCPHHWSLEQGCKFNNQASSHQLC</sequence>
<reference evidence="2" key="1">
    <citation type="submission" date="2022-11" db="UniProtKB">
        <authorList>
            <consortium name="WormBaseParasite"/>
        </authorList>
    </citation>
    <scope>IDENTIFICATION</scope>
</reference>
<proteinExistence type="predicted"/>
<dbReference type="Proteomes" id="UP000887580">
    <property type="component" value="Unplaced"/>
</dbReference>
<evidence type="ECO:0000313" key="2">
    <source>
        <dbReference type="WBParaSite" id="PS1159_v2.g17900.t1"/>
    </source>
</evidence>
<accession>A0AC35FKX0</accession>